<dbReference type="PROSITE" id="PS00061">
    <property type="entry name" value="ADH_SHORT"/>
    <property type="match status" value="1"/>
</dbReference>
<dbReference type="AlphaFoldDB" id="A0A9N9QI24"/>
<organism evidence="4 5">
    <name type="scientific">Ceutorhynchus assimilis</name>
    <name type="common">cabbage seed weevil</name>
    <dbReference type="NCBI Taxonomy" id="467358"/>
    <lineage>
        <taxon>Eukaryota</taxon>
        <taxon>Metazoa</taxon>
        <taxon>Ecdysozoa</taxon>
        <taxon>Arthropoda</taxon>
        <taxon>Hexapoda</taxon>
        <taxon>Insecta</taxon>
        <taxon>Pterygota</taxon>
        <taxon>Neoptera</taxon>
        <taxon>Endopterygota</taxon>
        <taxon>Coleoptera</taxon>
        <taxon>Polyphaga</taxon>
        <taxon>Cucujiformia</taxon>
        <taxon>Curculionidae</taxon>
        <taxon>Ceutorhynchinae</taxon>
        <taxon>Ceutorhynchus</taxon>
    </lineage>
</organism>
<dbReference type="EMBL" id="OU892277">
    <property type="protein sequence ID" value="CAG9759505.1"/>
    <property type="molecule type" value="Genomic_DNA"/>
</dbReference>
<evidence type="ECO:0000313" key="4">
    <source>
        <dbReference type="EMBL" id="CAG9759505.1"/>
    </source>
</evidence>
<evidence type="ECO:0008006" key="6">
    <source>
        <dbReference type="Google" id="ProtNLM"/>
    </source>
</evidence>
<comment type="similarity">
    <text evidence="1 3">Belongs to the short-chain dehydrogenases/reductases (SDR) family.</text>
</comment>
<proteinExistence type="inferred from homology"/>
<evidence type="ECO:0000256" key="2">
    <source>
        <dbReference type="ARBA" id="ARBA00023002"/>
    </source>
</evidence>
<dbReference type="FunFam" id="3.40.50.720:FF:000149">
    <property type="entry name" value="15-hydroxyprostaglandin dehydrogenase [NAD(+)]"/>
    <property type="match status" value="1"/>
</dbReference>
<dbReference type="InterPro" id="IPR002347">
    <property type="entry name" value="SDR_fam"/>
</dbReference>
<protein>
    <recommendedName>
        <fullName evidence="6">15-hydroxyprostaglandin dehydrogenase [NAD(+)]</fullName>
    </recommendedName>
</protein>
<dbReference type="InterPro" id="IPR036291">
    <property type="entry name" value="NAD(P)-bd_dom_sf"/>
</dbReference>
<dbReference type="OrthoDB" id="417891at2759"/>
<reference evidence="4" key="1">
    <citation type="submission" date="2022-01" db="EMBL/GenBank/DDBJ databases">
        <authorList>
            <person name="King R."/>
        </authorList>
    </citation>
    <scope>NUCLEOTIDE SEQUENCE</scope>
</reference>
<dbReference type="InterPro" id="IPR020904">
    <property type="entry name" value="Sc_DH/Rdtase_CS"/>
</dbReference>
<evidence type="ECO:0000313" key="5">
    <source>
        <dbReference type="Proteomes" id="UP001152799"/>
    </source>
</evidence>
<dbReference type="GO" id="GO:0016616">
    <property type="term" value="F:oxidoreductase activity, acting on the CH-OH group of donors, NAD or NADP as acceptor"/>
    <property type="evidence" value="ECO:0007669"/>
    <property type="project" value="TreeGrafter"/>
</dbReference>
<name>A0A9N9QI24_9CUCU</name>
<evidence type="ECO:0000256" key="1">
    <source>
        <dbReference type="ARBA" id="ARBA00006484"/>
    </source>
</evidence>
<dbReference type="PRINTS" id="PR00081">
    <property type="entry name" value="GDHRDH"/>
</dbReference>
<dbReference type="SUPFAM" id="SSF51735">
    <property type="entry name" value="NAD(P)-binding Rossmann-fold domains"/>
    <property type="match status" value="1"/>
</dbReference>
<dbReference type="Proteomes" id="UP001152799">
    <property type="component" value="Chromosome 1"/>
</dbReference>
<dbReference type="Pfam" id="PF00106">
    <property type="entry name" value="adh_short"/>
    <property type="match status" value="1"/>
</dbReference>
<gene>
    <name evidence="4" type="ORF">CEUTPL_LOCUS253</name>
</gene>
<dbReference type="PRINTS" id="PR00080">
    <property type="entry name" value="SDRFAMILY"/>
</dbReference>
<accession>A0A9N9QI24</accession>
<keyword evidence="5" id="KW-1185">Reference proteome</keyword>
<dbReference type="Gene3D" id="3.40.50.720">
    <property type="entry name" value="NAD(P)-binding Rossmann-like Domain"/>
    <property type="match status" value="1"/>
</dbReference>
<dbReference type="GO" id="GO:0005737">
    <property type="term" value="C:cytoplasm"/>
    <property type="evidence" value="ECO:0007669"/>
    <property type="project" value="TreeGrafter"/>
</dbReference>
<dbReference type="PANTHER" id="PTHR44229:SF8">
    <property type="entry name" value="ALCOHOL DEHYDROGENASE-RELATED"/>
    <property type="match status" value="1"/>
</dbReference>
<dbReference type="PANTHER" id="PTHR44229">
    <property type="entry name" value="15-HYDROXYPROSTAGLANDIN DEHYDROGENASE [NAD(+)]"/>
    <property type="match status" value="1"/>
</dbReference>
<keyword evidence="2" id="KW-0560">Oxidoreductase</keyword>
<evidence type="ECO:0000256" key="3">
    <source>
        <dbReference type="RuleBase" id="RU000363"/>
    </source>
</evidence>
<sequence>MEFSLADKVAIVTGGSSGIGFCVARELLNNGARGVTIADVNVELGQATLEKLSAEFGSNKCTFCPTDVADFKQFENAFISTLSTFGNIDILINNAGICDDSIWEKEIDVNIKGTINGVLLGLENYIIKNKSGQEGIIINLSSIRGVQPSGDRPVYAATKFAIHGMTLAWGSEDHYSRTNIKVIAVCPGSTSTPLIANPANTNLGQPYEKIRKKNKASSNLSDQTPEQCALLIIDVMKTAKSGTVWIAESAEKYQYIMPSRLDMKTII</sequence>